<sequence length="162" mass="19403">MENVINKLIKFDFENFDFLLKDYFIFSISIFDHILNEDEYINAHLVSYADTKNNIEKKILFNKIKRKFVFIYKTLFKLSKGNVIAIIDERPRKIKSFNNYIYLINNILKEKKLCIFTYPSLGCVTTTGYDLTHQFLIQKNKILLKRKIERIVKEIGLNIIEY</sequence>
<gene>
    <name evidence="1" type="ORF">BHC57_03410</name>
</gene>
<accession>A0A855FVD0</accession>
<reference evidence="1 2" key="1">
    <citation type="journal article" date="2017" name="MBio">
        <title>Type VI secretion-mediated competition in the bee gut microbiome.</title>
        <authorList>
            <person name="Steele M.I."/>
            <person name="Kwong W.K."/>
            <person name="Powell J.E."/>
            <person name="Whiteley M."/>
            <person name="Moran N.A."/>
        </authorList>
    </citation>
    <scope>NUCLEOTIDE SEQUENCE [LARGE SCALE GENOMIC DNA]</scope>
    <source>
        <strain evidence="1 2">HK3</strain>
    </source>
</reference>
<dbReference type="RefSeq" id="WP_100123392.1">
    <property type="nucleotide sequence ID" value="NZ_MEIO01000054.1"/>
</dbReference>
<evidence type="ECO:0000313" key="2">
    <source>
        <dbReference type="Proteomes" id="UP000230463"/>
    </source>
</evidence>
<evidence type="ECO:0000313" key="1">
    <source>
        <dbReference type="EMBL" id="PIT60618.1"/>
    </source>
</evidence>
<proteinExistence type="predicted"/>
<dbReference type="EMBL" id="MEIU01000041">
    <property type="protein sequence ID" value="PIT60618.1"/>
    <property type="molecule type" value="Genomic_DNA"/>
</dbReference>
<comment type="caution">
    <text evidence="1">The sequence shown here is derived from an EMBL/GenBank/DDBJ whole genome shotgun (WGS) entry which is preliminary data.</text>
</comment>
<dbReference type="Proteomes" id="UP000230463">
    <property type="component" value="Unassembled WGS sequence"/>
</dbReference>
<protein>
    <submittedName>
        <fullName evidence="1">Uncharacterized protein</fullName>
    </submittedName>
</protein>
<dbReference type="AlphaFoldDB" id="A0A855FVD0"/>
<organism evidence="1 2">
    <name type="scientific">Snodgrassella alvi</name>
    <dbReference type="NCBI Taxonomy" id="1196083"/>
    <lineage>
        <taxon>Bacteria</taxon>
        <taxon>Pseudomonadati</taxon>
        <taxon>Pseudomonadota</taxon>
        <taxon>Betaproteobacteria</taxon>
        <taxon>Neisseriales</taxon>
        <taxon>Neisseriaceae</taxon>
        <taxon>Snodgrassella</taxon>
    </lineage>
</organism>
<name>A0A855FVD0_9NEIS</name>